<dbReference type="Gramene" id="ONIVA03G26830.1">
    <property type="protein sequence ID" value="ONIVA03G26830.1"/>
    <property type="gene ID" value="ONIVA03G26830"/>
</dbReference>
<dbReference type="AlphaFoldDB" id="A0A0E0GQF3"/>
<dbReference type="HOGENOM" id="CLU_185582_0_0_1"/>
<dbReference type="EnsemblPlants" id="ONIVA03G26830.1">
    <property type="protein sequence ID" value="ONIVA03G26830.1"/>
    <property type="gene ID" value="ONIVA03G26830"/>
</dbReference>
<accession>A0A0E0GQF3</accession>
<keyword evidence="1" id="KW-0732">Signal</keyword>
<dbReference type="Proteomes" id="UP000006591">
    <property type="component" value="Chromosome 3"/>
</dbReference>
<evidence type="ECO:0000313" key="3">
    <source>
        <dbReference type="Proteomes" id="UP000006591"/>
    </source>
</evidence>
<protein>
    <submittedName>
        <fullName evidence="2">Uncharacterized protein</fullName>
    </submittedName>
</protein>
<reference evidence="2" key="1">
    <citation type="submission" date="2015-04" db="UniProtKB">
        <authorList>
            <consortium name="EnsemblPlants"/>
        </authorList>
    </citation>
    <scope>IDENTIFICATION</scope>
    <source>
        <strain evidence="2">SL10</strain>
    </source>
</reference>
<keyword evidence="3" id="KW-1185">Reference proteome</keyword>
<evidence type="ECO:0000256" key="1">
    <source>
        <dbReference type="SAM" id="SignalP"/>
    </source>
</evidence>
<proteinExistence type="predicted"/>
<evidence type="ECO:0000313" key="2">
    <source>
        <dbReference type="EnsemblPlants" id="ONIVA03G26830.1"/>
    </source>
</evidence>
<feature type="chain" id="PRO_5002360750" evidence="1">
    <location>
        <begin position="20"/>
        <end position="69"/>
    </location>
</feature>
<sequence length="69" mass="7146">MVAMLALLSTGLSLSLSRADLAAVVVAEPRLLCAKADTIAASARLGHPVPDQTKLIDAIKEAGGDHVRR</sequence>
<feature type="signal peptide" evidence="1">
    <location>
        <begin position="1"/>
        <end position="19"/>
    </location>
</feature>
<name>A0A0E0GQF3_ORYNI</name>
<reference evidence="2" key="2">
    <citation type="submission" date="2018-04" db="EMBL/GenBank/DDBJ databases">
        <title>OnivRS2 (Oryza nivara Reference Sequence Version 2).</title>
        <authorList>
            <person name="Zhang J."/>
            <person name="Kudrna D."/>
            <person name="Lee S."/>
            <person name="Talag J."/>
            <person name="Rajasekar S."/>
            <person name="Welchert J."/>
            <person name="Hsing Y.-I."/>
            <person name="Wing R.A."/>
        </authorList>
    </citation>
    <scope>NUCLEOTIDE SEQUENCE [LARGE SCALE GENOMIC DNA]</scope>
    <source>
        <strain evidence="2">SL10</strain>
    </source>
</reference>
<organism evidence="2">
    <name type="scientific">Oryza nivara</name>
    <name type="common">Indian wild rice</name>
    <name type="synonym">Oryza sativa f. spontanea</name>
    <dbReference type="NCBI Taxonomy" id="4536"/>
    <lineage>
        <taxon>Eukaryota</taxon>
        <taxon>Viridiplantae</taxon>
        <taxon>Streptophyta</taxon>
        <taxon>Embryophyta</taxon>
        <taxon>Tracheophyta</taxon>
        <taxon>Spermatophyta</taxon>
        <taxon>Magnoliopsida</taxon>
        <taxon>Liliopsida</taxon>
        <taxon>Poales</taxon>
        <taxon>Poaceae</taxon>
        <taxon>BOP clade</taxon>
        <taxon>Oryzoideae</taxon>
        <taxon>Oryzeae</taxon>
        <taxon>Oryzinae</taxon>
        <taxon>Oryza</taxon>
    </lineage>
</organism>